<gene>
    <name evidence="1" type="ORF">BCV71DRAFT_237464</name>
</gene>
<reference evidence="1 2" key="1">
    <citation type="journal article" date="2016" name="Proc. Natl. Acad. Sci. U.S.A.">
        <title>Lipid metabolic changes in an early divergent fungus govern the establishment of a mutualistic symbiosis with endobacteria.</title>
        <authorList>
            <person name="Lastovetsky O.A."/>
            <person name="Gaspar M.L."/>
            <person name="Mondo S.J."/>
            <person name="LaButti K.M."/>
            <person name="Sandor L."/>
            <person name="Grigoriev I.V."/>
            <person name="Henry S.A."/>
            <person name="Pawlowska T.E."/>
        </authorList>
    </citation>
    <scope>NUCLEOTIDE SEQUENCE [LARGE SCALE GENOMIC DNA]</scope>
    <source>
        <strain evidence="1 2">ATCC 11559</strain>
    </source>
</reference>
<dbReference type="EMBL" id="KV921420">
    <property type="protein sequence ID" value="ORE15527.1"/>
    <property type="molecule type" value="Genomic_DNA"/>
</dbReference>
<sequence>MRLNMEVYNFTVTSIHVITLYQNGGTNFQINSAHFVKGDVSVGFWNNANGRAQASLTVNVNQITTREHSISSENCDEETRKTFVYSHCLKNWDDNVVSEGLRASPFVMIGHISEVITLDRQHCWLYLSFLAKGLRCQKEKRLLIERHIAVHA</sequence>
<evidence type="ECO:0000313" key="1">
    <source>
        <dbReference type="EMBL" id="ORE15527.1"/>
    </source>
</evidence>
<accession>A0A1X0RU17</accession>
<dbReference type="Proteomes" id="UP000242381">
    <property type="component" value="Unassembled WGS sequence"/>
</dbReference>
<dbReference type="AlphaFoldDB" id="A0A1X0RU17"/>
<evidence type="ECO:0000313" key="2">
    <source>
        <dbReference type="Proteomes" id="UP000242381"/>
    </source>
</evidence>
<name>A0A1X0RU17_RHIZD</name>
<organism evidence="1 2">
    <name type="scientific">Rhizopus microsporus</name>
    <dbReference type="NCBI Taxonomy" id="58291"/>
    <lineage>
        <taxon>Eukaryota</taxon>
        <taxon>Fungi</taxon>
        <taxon>Fungi incertae sedis</taxon>
        <taxon>Mucoromycota</taxon>
        <taxon>Mucoromycotina</taxon>
        <taxon>Mucoromycetes</taxon>
        <taxon>Mucorales</taxon>
        <taxon>Mucorineae</taxon>
        <taxon>Rhizopodaceae</taxon>
        <taxon>Rhizopus</taxon>
    </lineage>
</organism>
<proteinExistence type="predicted"/>
<protein>
    <submittedName>
        <fullName evidence="1">Uncharacterized protein</fullName>
    </submittedName>
</protein>